<accession>A0A8X6NA96</accession>
<evidence type="ECO:0000313" key="1">
    <source>
        <dbReference type="EMBL" id="GFT02881.1"/>
    </source>
</evidence>
<evidence type="ECO:0000313" key="2">
    <source>
        <dbReference type="Proteomes" id="UP000887013"/>
    </source>
</evidence>
<dbReference type="EMBL" id="BMAW01055817">
    <property type="protein sequence ID" value="GFT02881.1"/>
    <property type="molecule type" value="Genomic_DNA"/>
</dbReference>
<organism evidence="1 2">
    <name type="scientific">Nephila pilipes</name>
    <name type="common">Giant wood spider</name>
    <name type="synonym">Nephila maculata</name>
    <dbReference type="NCBI Taxonomy" id="299642"/>
    <lineage>
        <taxon>Eukaryota</taxon>
        <taxon>Metazoa</taxon>
        <taxon>Ecdysozoa</taxon>
        <taxon>Arthropoda</taxon>
        <taxon>Chelicerata</taxon>
        <taxon>Arachnida</taxon>
        <taxon>Araneae</taxon>
        <taxon>Araneomorphae</taxon>
        <taxon>Entelegynae</taxon>
        <taxon>Araneoidea</taxon>
        <taxon>Nephilidae</taxon>
        <taxon>Nephila</taxon>
    </lineage>
</organism>
<dbReference type="Proteomes" id="UP000887013">
    <property type="component" value="Unassembled WGS sequence"/>
</dbReference>
<reference evidence="1" key="1">
    <citation type="submission" date="2020-08" db="EMBL/GenBank/DDBJ databases">
        <title>Multicomponent nature underlies the extraordinary mechanical properties of spider dragline silk.</title>
        <authorList>
            <person name="Kono N."/>
            <person name="Nakamura H."/>
            <person name="Mori M."/>
            <person name="Yoshida Y."/>
            <person name="Ohtoshi R."/>
            <person name="Malay A.D."/>
            <person name="Moran D.A.P."/>
            <person name="Tomita M."/>
            <person name="Numata K."/>
            <person name="Arakawa K."/>
        </authorList>
    </citation>
    <scope>NUCLEOTIDE SEQUENCE</scope>
</reference>
<name>A0A8X6NA96_NEPPI</name>
<keyword evidence="2" id="KW-1185">Reference proteome</keyword>
<protein>
    <submittedName>
        <fullName evidence="1">Uncharacterized protein</fullName>
    </submittedName>
</protein>
<sequence>MDKSCRWKTTHVHPATIRDDPGFKPQRGRCLKWPLKCRNGPREVIPKANKHRANRRSIGPSITVWQFQLRETWQDSNSHGKRQTRATNRAIANGGKFIKALLLDNLQLRKIPANVFSMSVVRLLGRR</sequence>
<proteinExistence type="predicted"/>
<comment type="caution">
    <text evidence="1">The sequence shown here is derived from an EMBL/GenBank/DDBJ whole genome shotgun (WGS) entry which is preliminary data.</text>
</comment>
<dbReference type="AlphaFoldDB" id="A0A8X6NA96"/>
<gene>
    <name evidence="1" type="ORF">NPIL_674911</name>
</gene>